<evidence type="ECO:0000313" key="2">
    <source>
        <dbReference type="EMBL" id="GAG43738.1"/>
    </source>
</evidence>
<dbReference type="GO" id="GO:0008170">
    <property type="term" value="F:N-methyltransferase activity"/>
    <property type="evidence" value="ECO:0007669"/>
    <property type="project" value="InterPro"/>
</dbReference>
<comment type="caution">
    <text evidence="2">The sequence shown here is derived from an EMBL/GenBank/DDBJ whole genome shotgun (WGS) entry which is preliminary data.</text>
</comment>
<reference evidence="2" key="1">
    <citation type="journal article" date="2014" name="Front. Microbiol.">
        <title>High frequency of phylogenetically diverse reductive dehalogenase-homologous genes in deep subseafloor sedimentary metagenomes.</title>
        <authorList>
            <person name="Kawai M."/>
            <person name="Futagami T."/>
            <person name="Toyoda A."/>
            <person name="Takaki Y."/>
            <person name="Nishi S."/>
            <person name="Hori S."/>
            <person name="Arai W."/>
            <person name="Tsubouchi T."/>
            <person name="Morono Y."/>
            <person name="Uchiyama I."/>
            <person name="Ito T."/>
            <person name="Fujiyama A."/>
            <person name="Inagaki F."/>
            <person name="Takami H."/>
        </authorList>
    </citation>
    <scope>NUCLEOTIDE SEQUENCE</scope>
    <source>
        <strain evidence="2">Expedition CK06-06</strain>
    </source>
</reference>
<protein>
    <recommendedName>
        <fullName evidence="1">DNA methylase adenine-specific domain-containing protein</fullName>
    </recommendedName>
</protein>
<evidence type="ECO:0000259" key="1">
    <source>
        <dbReference type="Pfam" id="PF02384"/>
    </source>
</evidence>
<dbReference type="SUPFAM" id="SSF53335">
    <property type="entry name" value="S-adenosyl-L-methionine-dependent methyltransferases"/>
    <property type="match status" value="1"/>
</dbReference>
<organism evidence="2">
    <name type="scientific">marine sediment metagenome</name>
    <dbReference type="NCBI Taxonomy" id="412755"/>
    <lineage>
        <taxon>unclassified sequences</taxon>
        <taxon>metagenomes</taxon>
        <taxon>ecological metagenomes</taxon>
    </lineage>
</organism>
<accession>X0Y4X1</accession>
<dbReference type="EMBL" id="BARS01057898">
    <property type="protein sequence ID" value="GAG43738.1"/>
    <property type="molecule type" value="Genomic_DNA"/>
</dbReference>
<feature type="domain" description="DNA methylase adenine-specific" evidence="1">
    <location>
        <begin position="12"/>
        <end position="117"/>
    </location>
</feature>
<dbReference type="GO" id="GO:0003677">
    <property type="term" value="F:DNA binding"/>
    <property type="evidence" value="ECO:0007669"/>
    <property type="project" value="InterPro"/>
</dbReference>
<gene>
    <name evidence="2" type="ORF">S01H1_84698</name>
</gene>
<feature type="non-terminal residue" evidence="2">
    <location>
        <position position="122"/>
    </location>
</feature>
<name>X0Y4X1_9ZZZZ</name>
<sequence>AALAGPEDPWLHFYEDFLAVYDSKLRKDAGAYYTPVEVVRAQVRLVDDLLVNRLHKPLGFADPSVVTLDPAAGTGTYLLGVIQHALGKVEAEQGAGAVPGQATTLAANLYGFELMVGPYAVS</sequence>
<dbReference type="Pfam" id="PF02384">
    <property type="entry name" value="N6_Mtase"/>
    <property type="match status" value="1"/>
</dbReference>
<dbReference type="InterPro" id="IPR029063">
    <property type="entry name" value="SAM-dependent_MTases_sf"/>
</dbReference>
<dbReference type="AlphaFoldDB" id="X0Y4X1"/>
<dbReference type="InterPro" id="IPR003356">
    <property type="entry name" value="DNA_methylase_A-5"/>
</dbReference>
<feature type="non-terminal residue" evidence="2">
    <location>
        <position position="1"/>
    </location>
</feature>
<dbReference type="Gene3D" id="3.40.50.150">
    <property type="entry name" value="Vaccinia Virus protein VP39"/>
    <property type="match status" value="1"/>
</dbReference>
<proteinExistence type="predicted"/>
<dbReference type="PRINTS" id="PR00507">
    <property type="entry name" value="N12N6MTFRASE"/>
</dbReference>